<keyword evidence="8" id="KW-0539">Nucleus</keyword>
<evidence type="ECO:0000256" key="3">
    <source>
        <dbReference type="ARBA" id="ARBA00013538"/>
    </source>
</evidence>
<evidence type="ECO:0000256" key="4">
    <source>
        <dbReference type="ARBA" id="ARBA00022664"/>
    </source>
</evidence>
<feature type="compositionally biased region" description="Polar residues" evidence="12">
    <location>
        <begin position="476"/>
        <end position="490"/>
    </location>
</feature>
<keyword evidence="5" id="KW-0747">Spliceosome</keyword>
<keyword evidence="9" id="KW-0687">Ribonucleoprotein</keyword>
<reference evidence="14" key="1">
    <citation type="journal article" date="2013" name="Genetics">
        <title>The draft genome and transcriptome of Panagrellus redivivus are shaped by the harsh demands of a free-living lifestyle.</title>
        <authorList>
            <person name="Srinivasan J."/>
            <person name="Dillman A.R."/>
            <person name="Macchietto M.G."/>
            <person name="Heikkinen L."/>
            <person name="Lakso M."/>
            <person name="Fracchia K.M."/>
            <person name="Antoshechkin I."/>
            <person name="Mortazavi A."/>
            <person name="Wong G."/>
            <person name="Sternberg P.W."/>
        </authorList>
    </citation>
    <scope>NUCLEOTIDE SEQUENCE [LARGE SCALE GENOMIC DNA]</scope>
    <source>
        <strain evidence="14">MT8872</strain>
    </source>
</reference>
<dbReference type="FunFam" id="1.10.287.4070:FF:000003">
    <property type="entry name" value="U4/U6 small nuclear ribonucleoprotein PRP31"/>
    <property type="match status" value="1"/>
</dbReference>
<feature type="region of interest" description="Disordered" evidence="12">
    <location>
        <begin position="333"/>
        <end position="365"/>
    </location>
</feature>
<dbReference type="Gene3D" id="1.10.287.4070">
    <property type="match status" value="1"/>
</dbReference>
<evidence type="ECO:0000256" key="2">
    <source>
        <dbReference type="ARBA" id="ARBA00005572"/>
    </source>
</evidence>
<protein>
    <recommendedName>
        <fullName evidence="3">U4/U6 small nuclear ribonucleoprotein Prp31</fullName>
    </recommendedName>
    <alternativeName>
        <fullName evidence="10">Pre-mRNA-processing factor 31</fullName>
    </alternativeName>
</protein>
<dbReference type="Proteomes" id="UP000492821">
    <property type="component" value="Unassembled WGS sequence"/>
</dbReference>
<feature type="region of interest" description="Disordered" evidence="12">
    <location>
        <begin position="467"/>
        <end position="490"/>
    </location>
</feature>
<proteinExistence type="inferred from homology"/>
<evidence type="ECO:0000256" key="12">
    <source>
        <dbReference type="SAM" id="MobiDB-lite"/>
    </source>
</evidence>
<keyword evidence="14" id="KW-1185">Reference proteome</keyword>
<dbReference type="Pfam" id="PF01798">
    <property type="entry name" value="Nop"/>
    <property type="match status" value="1"/>
</dbReference>
<evidence type="ECO:0000256" key="9">
    <source>
        <dbReference type="ARBA" id="ARBA00023274"/>
    </source>
</evidence>
<dbReference type="SMART" id="SM00931">
    <property type="entry name" value="NOSIC"/>
    <property type="match status" value="1"/>
</dbReference>
<dbReference type="GO" id="GO:0071011">
    <property type="term" value="C:precatalytic spliceosome"/>
    <property type="evidence" value="ECO:0007669"/>
    <property type="project" value="TreeGrafter"/>
</dbReference>
<keyword evidence="4" id="KW-0507">mRNA processing</keyword>
<evidence type="ECO:0000256" key="6">
    <source>
        <dbReference type="ARBA" id="ARBA00022884"/>
    </source>
</evidence>
<dbReference type="GO" id="GO:0005687">
    <property type="term" value="C:U4 snRNP"/>
    <property type="evidence" value="ECO:0007669"/>
    <property type="project" value="TreeGrafter"/>
</dbReference>
<organism evidence="14 15">
    <name type="scientific">Panagrellus redivivus</name>
    <name type="common">Microworm</name>
    <dbReference type="NCBI Taxonomy" id="6233"/>
    <lineage>
        <taxon>Eukaryota</taxon>
        <taxon>Metazoa</taxon>
        <taxon>Ecdysozoa</taxon>
        <taxon>Nematoda</taxon>
        <taxon>Chromadorea</taxon>
        <taxon>Rhabditida</taxon>
        <taxon>Tylenchina</taxon>
        <taxon>Panagrolaimomorpha</taxon>
        <taxon>Panagrolaimoidea</taxon>
        <taxon>Panagrolaimidae</taxon>
        <taxon>Panagrellus</taxon>
    </lineage>
</organism>
<sequence length="490" mass="54460">MSLAEDFLADLEGDADEELQELIPAEEDDDIAEVTEEAMPIVSYDRVTDVARLMESANYIKLTNDMNEQLKQDHIPTLMTPIEVDPQYVLLVALCELGADVEHEISVIHKFIRDKYEKRFPELENLVPMPLEYARTVAILGNDILEKSKDGDLFKDFLAPSTIMVVNLSSVNTKGVPLDESELKAVLEACAMVDALQSERIKMYQYIESRMALIAPNLCAIVGAATAAMLVSQAGGLGRLMNQPSCNLQILGKQKRALAGFSTASILPHAGFIYFHQRVQTLPPDYRNKATKIIAAKCTLAVRTDGLHHSPDGAVGRQLLEEVQKKIEKMLEPPPVKNQKALPKPIDKSSKKRGGRRVRKQKEMTGMTELRRKTNRINFGELQEDVSQEHMGFTLGQAASSSLAGGGRIRSNIVDNKTRVKMSQKMQRQLERQRQQLGGATSIRSKLTGTQSSISYTPLNGLEIVNPNRQQEQDSGKSTYFSASSSFMRV</sequence>
<dbReference type="Pfam" id="PF09785">
    <property type="entry name" value="Prp31_C"/>
    <property type="match status" value="1"/>
</dbReference>
<evidence type="ECO:0000256" key="10">
    <source>
        <dbReference type="ARBA" id="ARBA00030766"/>
    </source>
</evidence>
<dbReference type="GO" id="GO:0003723">
    <property type="term" value="F:RNA binding"/>
    <property type="evidence" value="ECO:0007669"/>
    <property type="project" value="UniProtKB-KW"/>
</dbReference>
<name>A0A7E4VU13_PANRE</name>
<comment type="subcellular location">
    <subcellularLocation>
        <location evidence="1">Nucleus</location>
    </subcellularLocation>
</comment>
<dbReference type="InterPro" id="IPR027105">
    <property type="entry name" value="Prp31"/>
</dbReference>
<dbReference type="GO" id="GO:0046540">
    <property type="term" value="C:U4/U6 x U5 tri-snRNP complex"/>
    <property type="evidence" value="ECO:0007669"/>
    <property type="project" value="InterPro"/>
</dbReference>
<dbReference type="AlphaFoldDB" id="A0A7E4VU13"/>
<dbReference type="GO" id="GO:0000244">
    <property type="term" value="P:spliceosomal tri-snRNP complex assembly"/>
    <property type="evidence" value="ECO:0007669"/>
    <property type="project" value="InterPro"/>
</dbReference>
<dbReference type="InterPro" id="IPR019175">
    <property type="entry name" value="Prp31_C"/>
</dbReference>
<dbReference type="Gene3D" id="1.10.246.90">
    <property type="entry name" value="Nop domain"/>
    <property type="match status" value="1"/>
</dbReference>
<dbReference type="InterPro" id="IPR042239">
    <property type="entry name" value="Nop_C"/>
</dbReference>
<dbReference type="InterPro" id="IPR012976">
    <property type="entry name" value="NOSIC"/>
</dbReference>
<evidence type="ECO:0000256" key="7">
    <source>
        <dbReference type="ARBA" id="ARBA00023187"/>
    </source>
</evidence>
<comment type="function">
    <text evidence="11">Involved in pre-mRNA splicing as component of the spliceosome. Required for the assembly of the U4/U5/U6 tri-snRNP complex, one of the building blocks of the spliceosome.</text>
</comment>
<accession>A0A7E4VU13</accession>
<feature type="compositionally biased region" description="Basic residues" evidence="12">
    <location>
        <begin position="350"/>
        <end position="360"/>
    </location>
</feature>
<dbReference type="PROSITE" id="PS51358">
    <property type="entry name" value="NOP"/>
    <property type="match status" value="1"/>
</dbReference>
<evidence type="ECO:0000256" key="8">
    <source>
        <dbReference type="ARBA" id="ARBA00023242"/>
    </source>
</evidence>
<evidence type="ECO:0000313" key="15">
    <source>
        <dbReference type="WBParaSite" id="Pan_g3299.t1"/>
    </source>
</evidence>
<keyword evidence="6" id="KW-0694">RNA-binding</keyword>
<reference evidence="15" key="2">
    <citation type="submission" date="2020-10" db="UniProtKB">
        <authorList>
            <consortium name="WormBaseParasite"/>
        </authorList>
    </citation>
    <scope>IDENTIFICATION</scope>
</reference>
<evidence type="ECO:0000313" key="14">
    <source>
        <dbReference type="Proteomes" id="UP000492821"/>
    </source>
</evidence>
<evidence type="ECO:0000256" key="5">
    <source>
        <dbReference type="ARBA" id="ARBA00022728"/>
    </source>
</evidence>
<dbReference type="WBParaSite" id="Pan_g3299.t1">
    <property type="protein sequence ID" value="Pan_g3299.t1"/>
    <property type="gene ID" value="Pan_g3299"/>
</dbReference>
<dbReference type="PANTHER" id="PTHR13904">
    <property type="entry name" value="PRE-MRNA SPLICING FACTOR PRP31"/>
    <property type="match status" value="1"/>
</dbReference>
<feature type="region of interest" description="Disordered" evidence="12">
    <location>
        <begin position="425"/>
        <end position="454"/>
    </location>
</feature>
<dbReference type="PANTHER" id="PTHR13904:SF0">
    <property type="entry name" value="U4_U6 SMALL NUCLEAR RIBONUCLEOPROTEIN PRP31"/>
    <property type="match status" value="1"/>
</dbReference>
<feature type="domain" description="Nop" evidence="13">
    <location>
        <begin position="214"/>
        <end position="332"/>
    </location>
</feature>
<dbReference type="InterPro" id="IPR036070">
    <property type="entry name" value="Nop_dom_sf"/>
</dbReference>
<keyword evidence="7" id="KW-0508">mRNA splicing</keyword>
<dbReference type="FunFam" id="1.10.246.90:FF:000002">
    <property type="entry name" value="U4/U6 small nuclear ribonucleoprotein Prp31"/>
    <property type="match status" value="1"/>
</dbReference>
<feature type="compositionally biased region" description="Polar residues" evidence="12">
    <location>
        <begin position="438"/>
        <end position="454"/>
    </location>
</feature>
<evidence type="ECO:0000256" key="11">
    <source>
        <dbReference type="ARBA" id="ARBA00045397"/>
    </source>
</evidence>
<comment type="similarity">
    <text evidence="2">Belongs to the PRP31 family.</text>
</comment>
<dbReference type="SUPFAM" id="SSF89124">
    <property type="entry name" value="Nop domain"/>
    <property type="match status" value="1"/>
</dbReference>
<dbReference type="InterPro" id="IPR002687">
    <property type="entry name" value="Nop_dom"/>
</dbReference>
<evidence type="ECO:0000259" key="13">
    <source>
        <dbReference type="PROSITE" id="PS51358"/>
    </source>
</evidence>
<evidence type="ECO:0000256" key="1">
    <source>
        <dbReference type="ARBA" id="ARBA00004123"/>
    </source>
</evidence>